<evidence type="ECO:0000313" key="2">
    <source>
        <dbReference type="EMBL" id="MBR9727370.1"/>
    </source>
</evidence>
<dbReference type="EMBL" id="JAAIKR010000003">
    <property type="protein sequence ID" value="MBR9727370.1"/>
    <property type="molecule type" value="Genomic_DNA"/>
</dbReference>
<organism evidence="2 3">
    <name type="scientific">Shewanella intestini</name>
    <dbReference type="NCBI Taxonomy" id="2017544"/>
    <lineage>
        <taxon>Bacteria</taxon>
        <taxon>Pseudomonadati</taxon>
        <taxon>Pseudomonadota</taxon>
        <taxon>Gammaproteobacteria</taxon>
        <taxon>Alteromonadales</taxon>
        <taxon>Shewanellaceae</taxon>
        <taxon>Shewanella</taxon>
    </lineage>
</organism>
<proteinExistence type="predicted"/>
<dbReference type="Proteomes" id="UP000811844">
    <property type="component" value="Unassembled WGS sequence"/>
</dbReference>
<keyword evidence="3" id="KW-1185">Reference proteome</keyword>
<evidence type="ECO:0000256" key="1">
    <source>
        <dbReference type="SAM" id="Phobius"/>
    </source>
</evidence>
<evidence type="ECO:0000313" key="3">
    <source>
        <dbReference type="Proteomes" id="UP000811844"/>
    </source>
</evidence>
<dbReference type="RefSeq" id="WP_153662562.1">
    <property type="nucleotide sequence ID" value="NZ_JAAIKR010000003.1"/>
</dbReference>
<comment type="caution">
    <text evidence="2">The sequence shown here is derived from an EMBL/GenBank/DDBJ whole genome shotgun (WGS) entry which is preliminary data.</text>
</comment>
<name>A0ABS5I1Y2_9GAMM</name>
<accession>A0ABS5I1Y2</accession>
<keyword evidence="1" id="KW-0472">Membrane</keyword>
<protein>
    <recommendedName>
        <fullName evidence="4">DUF3098 domain-containing protein</fullName>
    </recommendedName>
</protein>
<keyword evidence="1" id="KW-1133">Transmembrane helix</keyword>
<reference evidence="2 3" key="1">
    <citation type="submission" date="2020-02" db="EMBL/GenBank/DDBJ databases">
        <title>Shewanella WXL01 sp. nov., a marine bacterium isolated from green algae in Luhuitou Fringing Reef (Northern South China Sea).</title>
        <authorList>
            <person name="Wang X."/>
        </authorList>
    </citation>
    <scope>NUCLEOTIDE SEQUENCE [LARGE SCALE GENOMIC DNA]</scope>
    <source>
        <strain evidence="2 3">MCCC 1A01895</strain>
    </source>
</reference>
<feature type="transmembrane region" description="Helical" evidence="1">
    <location>
        <begin position="20"/>
        <end position="40"/>
    </location>
</feature>
<keyword evidence="1" id="KW-0812">Transmembrane</keyword>
<gene>
    <name evidence="2" type="ORF">G3R48_05110</name>
</gene>
<sequence length="90" mass="9783">MSEQTQSQARLKEVEKKVKLLKLIEAPAMIVIGLGIYAMFSANPAALHPILADSTIVNGALAVAVPWAAFCMFKSVKLSIEKRKLKQSLS</sequence>
<feature type="transmembrane region" description="Helical" evidence="1">
    <location>
        <begin position="60"/>
        <end position="80"/>
    </location>
</feature>
<evidence type="ECO:0008006" key="4">
    <source>
        <dbReference type="Google" id="ProtNLM"/>
    </source>
</evidence>